<keyword evidence="6 7" id="KW-0472">Membrane</keyword>
<dbReference type="EMBL" id="CM029049">
    <property type="protein sequence ID" value="KAG2573467.1"/>
    <property type="molecule type" value="Genomic_DNA"/>
</dbReference>
<dbReference type="InterPro" id="IPR045035">
    <property type="entry name" value="YSL-like"/>
</dbReference>
<evidence type="ECO:0000256" key="7">
    <source>
        <dbReference type="SAM" id="Phobius"/>
    </source>
</evidence>
<dbReference type="AlphaFoldDB" id="A0A8T0QED8"/>
<comment type="caution">
    <text evidence="8">The sequence shown here is derived from an EMBL/GenBank/DDBJ whole genome shotgun (WGS) entry which is preliminary data.</text>
</comment>
<evidence type="ECO:0000256" key="6">
    <source>
        <dbReference type="ARBA" id="ARBA00023136"/>
    </source>
</evidence>
<evidence type="ECO:0000256" key="4">
    <source>
        <dbReference type="ARBA" id="ARBA00022692"/>
    </source>
</evidence>
<evidence type="ECO:0000256" key="2">
    <source>
        <dbReference type="ARBA" id="ARBA00010276"/>
    </source>
</evidence>
<keyword evidence="4 7" id="KW-0812">Transmembrane</keyword>
<comment type="similarity">
    <text evidence="2">Belongs to the YSL (TC 2.A.67.2) family.</text>
</comment>
<evidence type="ECO:0000313" key="8">
    <source>
        <dbReference type="EMBL" id="KAG2573467.1"/>
    </source>
</evidence>
<dbReference type="GO" id="GO:0035673">
    <property type="term" value="F:oligopeptide transmembrane transporter activity"/>
    <property type="evidence" value="ECO:0007669"/>
    <property type="project" value="InterPro"/>
</dbReference>
<feature type="transmembrane region" description="Helical" evidence="7">
    <location>
        <begin position="25"/>
        <end position="44"/>
    </location>
</feature>
<dbReference type="PANTHER" id="PTHR31645">
    <property type="entry name" value="OLIGOPEPTIDE TRANSPORTER YGL114W-RELATED"/>
    <property type="match status" value="1"/>
</dbReference>
<accession>A0A8T0QED8</accession>
<comment type="subcellular location">
    <subcellularLocation>
        <location evidence="1">Membrane</location>
        <topology evidence="1">Multi-pass membrane protein</topology>
    </subcellularLocation>
</comment>
<evidence type="ECO:0000313" key="9">
    <source>
        <dbReference type="Proteomes" id="UP000823388"/>
    </source>
</evidence>
<sequence>MGGTIAKKVIEANDAQNIKEPHLRWMIGFMFFVSFVSLFSLVPLRKVMIVDYKPTHPSGTATAYYLINGFHAPQGSKFVCWTNTSHLASFWHSSSGSTQPGNTVNSSPSQHLALKYIKLGISRGGVIWPLISTKKGSWYPETPPDSILHGLQGYNVAAKEYEEEEWDA</sequence>
<reference evidence="8 9" key="1">
    <citation type="submission" date="2020-05" db="EMBL/GenBank/DDBJ databases">
        <title>WGS assembly of Panicum virgatum.</title>
        <authorList>
            <person name="Lovell J.T."/>
            <person name="Jenkins J."/>
            <person name="Shu S."/>
            <person name="Juenger T.E."/>
            <person name="Schmutz J."/>
        </authorList>
    </citation>
    <scope>NUCLEOTIDE SEQUENCE [LARGE SCALE GENOMIC DNA]</scope>
    <source>
        <strain evidence="9">cv. AP13</strain>
    </source>
</reference>
<dbReference type="PANTHER" id="PTHR31645:SF56">
    <property type="entry name" value="METAL-NICOTIANAMINE TRANSPORTER YSL7"/>
    <property type="match status" value="1"/>
</dbReference>
<dbReference type="GO" id="GO:0016020">
    <property type="term" value="C:membrane"/>
    <property type="evidence" value="ECO:0007669"/>
    <property type="project" value="UniProtKB-SubCell"/>
</dbReference>
<keyword evidence="3" id="KW-0813">Transport</keyword>
<keyword evidence="9" id="KW-1185">Reference proteome</keyword>
<dbReference type="Proteomes" id="UP000823388">
    <property type="component" value="Chromosome 7K"/>
</dbReference>
<evidence type="ECO:0000256" key="1">
    <source>
        <dbReference type="ARBA" id="ARBA00004141"/>
    </source>
</evidence>
<organism evidence="8 9">
    <name type="scientific">Panicum virgatum</name>
    <name type="common">Blackwell switchgrass</name>
    <dbReference type="NCBI Taxonomy" id="38727"/>
    <lineage>
        <taxon>Eukaryota</taxon>
        <taxon>Viridiplantae</taxon>
        <taxon>Streptophyta</taxon>
        <taxon>Embryophyta</taxon>
        <taxon>Tracheophyta</taxon>
        <taxon>Spermatophyta</taxon>
        <taxon>Magnoliopsida</taxon>
        <taxon>Liliopsida</taxon>
        <taxon>Poales</taxon>
        <taxon>Poaceae</taxon>
        <taxon>PACMAD clade</taxon>
        <taxon>Panicoideae</taxon>
        <taxon>Panicodae</taxon>
        <taxon>Paniceae</taxon>
        <taxon>Panicinae</taxon>
        <taxon>Panicum</taxon>
        <taxon>Panicum sect. Hiantes</taxon>
    </lineage>
</organism>
<keyword evidence="5 7" id="KW-1133">Transmembrane helix</keyword>
<proteinExistence type="inferred from homology"/>
<protein>
    <submittedName>
        <fullName evidence="8">Uncharacterized protein</fullName>
    </submittedName>
</protein>
<gene>
    <name evidence="8" type="ORF">PVAP13_7KG254900</name>
</gene>
<evidence type="ECO:0000256" key="5">
    <source>
        <dbReference type="ARBA" id="ARBA00022989"/>
    </source>
</evidence>
<evidence type="ECO:0000256" key="3">
    <source>
        <dbReference type="ARBA" id="ARBA00022448"/>
    </source>
</evidence>
<dbReference type="Pfam" id="PF03169">
    <property type="entry name" value="OPT"/>
    <property type="match status" value="1"/>
</dbReference>
<name>A0A8T0QED8_PANVG</name>
<dbReference type="InterPro" id="IPR004813">
    <property type="entry name" value="OPT"/>
</dbReference>